<dbReference type="GO" id="GO:0016020">
    <property type="term" value="C:membrane"/>
    <property type="evidence" value="ECO:0007669"/>
    <property type="project" value="UniProtKB-SubCell"/>
</dbReference>
<protein>
    <submittedName>
        <fullName evidence="6">Polyhydroxyalkanoate depolymerase</fullName>
    </submittedName>
</protein>
<sequence length="132" mass="14758">MSDFLNSKGAVWTGRIMSGVAVLFLAPNVVIKLIDHPIVQQTMTQLQWPTKFDILIGVIELTCLVLYVIPRTAVLGMILMTGILGGAIATHLRIENPLFSHTLFGVYLGVWMWAALWLRSPRLRAVIPFRSE</sequence>
<comment type="subcellular location">
    <subcellularLocation>
        <location evidence="1">Membrane</location>
        <topology evidence="1">Multi-pass membrane protein</topology>
    </subcellularLocation>
</comment>
<dbReference type="Proteomes" id="UP000228945">
    <property type="component" value="Chromosome"/>
</dbReference>
<feature type="transmembrane region" description="Helical" evidence="5">
    <location>
        <begin position="51"/>
        <end position="69"/>
    </location>
</feature>
<reference evidence="6 7" key="1">
    <citation type="submission" date="2017-10" db="EMBL/GenBank/DDBJ databases">
        <title>Genome sequence of Caulobacter mirabilis FWC38.</title>
        <authorList>
            <person name="Fiebig A."/>
            <person name="Crosson S."/>
        </authorList>
    </citation>
    <scope>NUCLEOTIDE SEQUENCE [LARGE SCALE GENOMIC DNA]</scope>
    <source>
        <strain evidence="6 7">FWC 38</strain>
    </source>
</reference>
<evidence type="ECO:0000256" key="4">
    <source>
        <dbReference type="ARBA" id="ARBA00023136"/>
    </source>
</evidence>
<evidence type="ECO:0000256" key="1">
    <source>
        <dbReference type="ARBA" id="ARBA00004141"/>
    </source>
</evidence>
<name>A0A2D2AYZ3_9CAUL</name>
<dbReference type="RefSeq" id="WP_099622487.1">
    <property type="nucleotide sequence ID" value="NZ_CP024201.1"/>
</dbReference>
<dbReference type="OrthoDB" id="9811373at2"/>
<keyword evidence="4 5" id="KW-0472">Membrane</keyword>
<keyword evidence="3 5" id="KW-1133">Transmembrane helix</keyword>
<organism evidence="6 7">
    <name type="scientific">Caulobacter mirabilis</name>
    <dbReference type="NCBI Taxonomy" id="69666"/>
    <lineage>
        <taxon>Bacteria</taxon>
        <taxon>Pseudomonadati</taxon>
        <taxon>Pseudomonadota</taxon>
        <taxon>Alphaproteobacteria</taxon>
        <taxon>Caulobacterales</taxon>
        <taxon>Caulobacteraceae</taxon>
        <taxon>Caulobacter</taxon>
    </lineage>
</organism>
<evidence type="ECO:0000313" key="6">
    <source>
        <dbReference type="EMBL" id="ATQ43236.1"/>
    </source>
</evidence>
<evidence type="ECO:0000256" key="5">
    <source>
        <dbReference type="SAM" id="Phobius"/>
    </source>
</evidence>
<proteinExistence type="predicted"/>
<evidence type="ECO:0000256" key="3">
    <source>
        <dbReference type="ARBA" id="ARBA00022989"/>
    </source>
</evidence>
<dbReference type="Pfam" id="PF13564">
    <property type="entry name" value="DoxX_2"/>
    <property type="match status" value="1"/>
</dbReference>
<feature type="transmembrane region" description="Helical" evidence="5">
    <location>
        <begin position="12"/>
        <end position="31"/>
    </location>
</feature>
<dbReference type="KEGG" id="cmb:CSW64_12820"/>
<dbReference type="AlphaFoldDB" id="A0A2D2AYZ3"/>
<feature type="transmembrane region" description="Helical" evidence="5">
    <location>
        <begin position="98"/>
        <end position="118"/>
    </location>
</feature>
<dbReference type="EMBL" id="CP024201">
    <property type="protein sequence ID" value="ATQ43236.1"/>
    <property type="molecule type" value="Genomic_DNA"/>
</dbReference>
<dbReference type="InterPro" id="IPR032808">
    <property type="entry name" value="DoxX"/>
</dbReference>
<gene>
    <name evidence="6" type="ORF">CSW64_12820</name>
</gene>
<evidence type="ECO:0000256" key="2">
    <source>
        <dbReference type="ARBA" id="ARBA00022692"/>
    </source>
</evidence>
<evidence type="ECO:0000313" key="7">
    <source>
        <dbReference type="Proteomes" id="UP000228945"/>
    </source>
</evidence>
<keyword evidence="7" id="KW-1185">Reference proteome</keyword>
<keyword evidence="2 5" id="KW-0812">Transmembrane</keyword>
<accession>A0A2D2AYZ3</accession>